<comment type="caution">
    <text evidence="5">The sequence shown here is derived from an EMBL/GenBank/DDBJ whole genome shotgun (WGS) entry which is preliminary data.</text>
</comment>
<evidence type="ECO:0000256" key="2">
    <source>
        <dbReference type="SAM" id="Coils"/>
    </source>
</evidence>
<evidence type="ECO:0000313" key="5">
    <source>
        <dbReference type="EMBL" id="KAD5318371.1"/>
    </source>
</evidence>
<dbReference type="InterPro" id="IPR036875">
    <property type="entry name" value="Znf_CCHC_sf"/>
</dbReference>
<dbReference type="Pfam" id="PF14223">
    <property type="entry name" value="Retrotran_gag_2"/>
    <property type="match status" value="1"/>
</dbReference>
<dbReference type="Proteomes" id="UP000326396">
    <property type="component" value="Linkage Group LG17"/>
</dbReference>
<accession>A0A5N6NUI6</accession>
<dbReference type="OrthoDB" id="1679989at2759"/>
<dbReference type="PROSITE" id="PS50158">
    <property type="entry name" value="ZF_CCHC"/>
    <property type="match status" value="1"/>
</dbReference>
<dbReference type="Gene3D" id="4.10.60.10">
    <property type="entry name" value="Zinc finger, CCHC-type"/>
    <property type="match status" value="1"/>
</dbReference>
<dbReference type="GO" id="GO:0003676">
    <property type="term" value="F:nucleic acid binding"/>
    <property type="evidence" value="ECO:0007669"/>
    <property type="project" value="InterPro"/>
</dbReference>
<organism evidence="5 6">
    <name type="scientific">Mikania micrantha</name>
    <name type="common">bitter vine</name>
    <dbReference type="NCBI Taxonomy" id="192012"/>
    <lineage>
        <taxon>Eukaryota</taxon>
        <taxon>Viridiplantae</taxon>
        <taxon>Streptophyta</taxon>
        <taxon>Embryophyta</taxon>
        <taxon>Tracheophyta</taxon>
        <taxon>Spermatophyta</taxon>
        <taxon>Magnoliopsida</taxon>
        <taxon>eudicotyledons</taxon>
        <taxon>Gunneridae</taxon>
        <taxon>Pentapetalae</taxon>
        <taxon>asterids</taxon>
        <taxon>campanulids</taxon>
        <taxon>Asterales</taxon>
        <taxon>Asteraceae</taxon>
        <taxon>Asteroideae</taxon>
        <taxon>Heliantheae alliance</taxon>
        <taxon>Eupatorieae</taxon>
        <taxon>Mikania</taxon>
    </lineage>
</organism>
<dbReference type="AlphaFoldDB" id="A0A5N6NUI6"/>
<keyword evidence="6" id="KW-1185">Reference proteome</keyword>
<dbReference type="GO" id="GO:0008270">
    <property type="term" value="F:zinc ion binding"/>
    <property type="evidence" value="ECO:0007669"/>
    <property type="project" value="UniProtKB-KW"/>
</dbReference>
<feature type="coiled-coil region" evidence="2">
    <location>
        <begin position="165"/>
        <end position="192"/>
    </location>
</feature>
<name>A0A5N6NUI6_9ASTR</name>
<dbReference type="PANTHER" id="PTHR35317:SF44">
    <property type="entry name" value="RNA-DIRECTED DNA POLYMERASE"/>
    <property type="match status" value="1"/>
</dbReference>
<feature type="compositionally biased region" description="Gly residues" evidence="3">
    <location>
        <begin position="222"/>
        <end position="236"/>
    </location>
</feature>
<keyword evidence="1" id="KW-0862">Zinc</keyword>
<feature type="region of interest" description="Disordered" evidence="3">
    <location>
        <begin position="218"/>
        <end position="240"/>
    </location>
</feature>
<dbReference type="SMART" id="SM00343">
    <property type="entry name" value="ZnF_C2HC"/>
    <property type="match status" value="1"/>
</dbReference>
<gene>
    <name evidence="5" type="ORF">E3N88_18317</name>
</gene>
<reference evidence="5 6" key="1">
    <citation type="submission" date="2019-05" db="EMBL/GenBank/DDBJ databases">
        <title>Mikania micrantha, genome provides insights into the molecular mechanism of rapid growth.</title>
        <authorList>
            <person name="Liu B."/>
        </authorList>
    </citation>
    <scope>NUCLEOTIDE SEQUENCE [LARGE SCALE GENOMIC DNA]</scope>
    <source>
        <strain evidence="5">NLD-2019</strain>
        <tissue evidence="5">Leaf</tissue>
    </source>
</reference>
<evidence type="ECO:0000313" key="6">
    <source>
        <dbReference type="Proteomes" id="UP000326396"/>
    </source>
</evidence>
<evidence type="ECO:0000256" key="3">
    <source>
        <dbReference type="SAM" id="MobiDB-lite"/>
    </source>
</evidence>
<evidence type="ECO:0000259" key="4">
    <source>
        <dbReference type="PROSITE" id="PS50158"/>
    </source>
</evidence>
<keyword evidence="1" id="KW-0479">Metal-binding</keyword>
<dbReference type="EMBL" id="SZYD01000009">
    <property type="protein sequence ID" value="KAD5318371.1"/>
    <property type="molecule type" value="Genomic_DNA"/>
</dbReference>
<sequence>MSLQCPVLSSTNYTVWAMRIRVIFNVHGVWEMIEPGTNLDAKKNNIAIALLFQAMLEEQILQIGNFQTAKEMWGVLKNRHLGADRIREARLQTLMREFENLKMKDQGVIDDFANKLSEYASRANSLGSVIEETTLVKKFLNGLPKRFIHMVASIDQVVDLKTIGYDDVVGRLKAYEERIKDEETQTEQNQLLFTKLSEKAAVKGHKCEHYGCESSNRDDFGRGQGRGRGSGRGRGGCEQVPRDKSRIRCYKCGELGHYLSECPSWEEKKEVNFTQADEDHLPLL</sequence>
<proteinExistence type="predicted"/>
<evidence type="ECO:0000256" key="1">
    <source>
        <dbReference type="PROSITE-ProRule" id="PRU00047"/>
    </source>
</evidence>
<protein>
    <recommendedName>
        <fullName evidence="4">CCHC-type domain-containing protein</fullName>
    </recommendedName>
</protein>
<feature type="domain" description="CCHC-type" evidence="4">
    <location>
        <begin position="248"/>
        <end position="264"/>
    </location>
</feature>
<dbReference type="InterPro" id="IPR001878">
    <property type="entry name" value="Znf_CCHC"/>
</dbReference>
<keyword evidence="2" id="KW-0175">Coiled coil</keyword>
<dbReference type="Pfam" id="PF00098">
    <property type="entry name" value="zf-CCHC"/>
    <property type="match status" value="1"/>
</dbReference>
<dbReference type="PANTHER" id="PTHR35317">
    <property type="entry name" value="OS04G0629600 PROTEIN"/>
    <property type="match status" value="1"/>
</dbReference>
<keyword evidence="1" id="KW-0863">Zinc-finger</keyword>
<dbReference type="SUPFAM" id="SSF57756">
    <property type="entry name" value="Retrovirus zinc finger-like domains"/>
    <property type="match status" value="1"/>
</dbReference>